<evidence type="ECO:0000259" key="2">
    <source>
        <dbReference type="Pfam" id="PF14230"/>
    </source>
</evidence>
<comment type="caution">
    <text evidence="3">The sequence shown here is derived from an EMBL/GenBank/DDBJ whole genome shotgun (WGS) entry which is preliminary data.</text>
</comment>
<organism evidence="3 4">
    <name type="scientific">Candidatus Ruania gallistercoris</name>
    <dbReference type="NCBI Taxonomy" id="2838746"/>
    <lineage>
        <taxon>Bacteria</taxon>
        <taxon>Bacillati</taxon>
        <taxon>Actinomycetota</taxon>
        <taxon>Actinomycetes</taxon>
        <taxon>Micrococcales</taxon>
        <taxon>Ruaniaceae</taxon>
        <taxon>Ruania</taxon>
    </lineage>
</organism>
<protein>
    <submittedName>
        <fullName evidence="3">DUF4333 domain-containing protein</fullName>
    </submittedName>
</protein>
<dbReference type="EMBL" id="DXBY01000126">
    <property type="protein sequence ID" value="HIZ35579.1"/>
    <property type="molecule type" value="Genomic_DNA"/>
</dbReference>
<dbReference type="PROSITE" id="PS51257">
    <property type="entry name" value="PROKAR_LIPOPROTEIN"/>
    <property type="match status" value="1"/>
</dbReference>
<keyword evidence="1" id="KW-0732">Signal</keyword>
<feature type="chain" id="PRO_5039326508" evidence="1">
    <location>
        <begin position="29"/>
        <end position="102"/>
    </location>
</feature>
<dbReference type="Proteomes" id="UP000824037">
    <property type="component" value="Unassembled WGS sequence"/>
</dbReference>
<evidence type="ECO:0000313" key="4">
    <source>
        <dbReference type="Proteomes" id="UP000824037"/>
    </source>
</evidence>
<sequence length="102" mass="10462">MRKTLAAAGGAIALTALLAGCSAGSVSADEAATLAEDQLEEQVGQRPDVTCPEDLPAEEGATIECELTAEGMEETYGVTLTVTSVDGNNVNFDIQVAEEPMS</sequence>
<reference evidence="3" key="1">
    <citation type="journal article" date="2021" name="PeerJ">
        <title>Extensive microbial diversity within the chicken gut microbiome revealed by metagenomics and culture.</title>
        <authorList>
            <person name="Gilroy R."/>
            <person name="Ravi A."/>
            <person name="Getino M."/>
            <person name="Pursley I."/>
            <person name="Horton D.L."/>
            <person name="Alikhan N.F."/>
            <person name="Baker D."/>
            <person name="Gharbi K."/>
            <person name="Hall N."/>
            <person name="Watson M."/>
            <person name="Adriaenssens E.M."/>
            <person name="Foster-Nyarko E."/>
            <person name="Jarju S."/>
            <person name="Secka A."/>
            <person name="Antonio M."/>
            <person name="Oren A."/>
            <person name="Chaudhuri R.R."/>
            <person name="La Ragione R."/>
            <person name="Hildebrand F."/>
            <person name="Pallen M.J."/>
        </authorList>
    </citation>
    <scope>NUCLEOTIDE SEQUENCE</scope>
    <source>
        <strain evidence="3">ChiGjej4B4-7305</strain>
    </source>
</reference>
<evidence type="ECO:0000313" key="3">
    <source>
        <dbReference type="EMBL" id="HIZ35579.1"/>
    </source>
</evidence>
<dbReference type="InterPro" id="IPR025637">
    <property type="entry name" value="DUF4333"/>
</dbReference>
<feature type="domain" description="DUF4333" evidence="2">
    <location>
        <begin position="17"/>
        <end position="87"/>
    </location>
</feature>
<accession>A0A9D2EDB3</accession>
<feature type="signal peptide" evidence="1">
    <location>
        <begin position="1"/>
        <end position="28"/>
    </location>
</feature>
<evidence type="ECO:0000256" key="1">
    <source>
        <dbReference type="SAM" id="SignalP"/>
    </source>
</evidence>
<name>A0A9D2EDB3_9MICO</name>
<proteinExistence type="predicted"/>
<dbReference type="Pfam" id="PF14230">
    <property type="entry name" value="DUF4333"/>
    <property type="match status" value="1"/>
</dbReference>
<reference evidence="3" key="2">
    <citation type="submission" date="2021-04" db="EMBL/GenBank/DDBJ databases">
        <authorList>
            <person name="Gilroy R."/>
        </authorList>
    </citation>
    <scope>NUCLEOTIDE SEQUENCE</scope>
    <source>
        <strain evidence="3">ChiGjej4B4-7305</strain>
    </source>
</reference>
<dbReference type="AlphaFoldDB" id="A0A9D2EDB3"/>
<gene>
    <name evidence="3" type="ORF">H9815_07355</name>
</gene>